<protein>
    <submittedName>
        <fullName evidence="1">Uncharacterized protein</fullName>
    </submittedName>
</protein>
<reference evidence="1" key="1">
    <citation type="submission" date="2014-12" db="EMBL/GenBank/DDBJ databases">
        <title>Insight into the proteome of Arion vulgaris.</title>
        <authorList>
            <person name="Aradska J."/>
            <person name="Bulat T."/>
            <person name="Smidak R."/>
            <person name="Sarate P."/>
            <person name="Gangsoo J."/>
            <person name="Sialana F."/>
            <person name="Bilban M."/>
            <person name="Lubec G."/>
        </authorList>
    </citation>
    <scope>NUCLEOTIDE SEQUENCE</scope>
    <source>
        <tissue evidence="1">Skin</tissue>
    </source>
</reference>
<gene>
    <name evidence="1" type="primary">ORF212040</name>
</gene>
<evidence type="ECO:0000313" key="1">
    <source>
        <dbReference type="EMBL" id="CEK96427.1"/>
    </source>
</evidence>
<dbReference type="AlphaFoldDB" id="A0A0B7BU59"/>
<feature type="non-terminal residue" evidence="1">
    <location>
        <position position="133"/>
    </location>
</feature>
<accession>A0A0B7BU59</accession>
<dbReference type="Gene3D" id="3.30.40.10">
    <property type="entry name" value="Zinc/RING finger domain, C3HC4 (zinc finger)"/>
    <property type="match status" value="1"/>
</dbReference>
<dbReference type="InterPro" id="IPR013083">
    <property type="entry name" value="Znf_RING/FYVE/PHD"/>
</dbReference>
<sequence>EKRAQRGLDVTSSKIHKSLESQSMLDVTPGLMNLCMRFLVDVHRQLEKQQRHKFLANYLQFENSTQSRQKSKIAKIKECHACKRQLRMLTDIRDCSICEQTFCMNCTYMTLQLYLPKGTDLKGEIHIESIKFH</sequence>
<dbReference type="EMBL" id="HACG01049562">
    <property type="protein sequence ID" value="CEK96427.1"/>
    <property type="molecule type" value="Transcribed_RNA"/>
</dbReference>
<name>A0A0B7BU59_9EUPU</name>
<dbReference type="InterPro" id="IPR011011">
    <property type="entry name" value="Znf_FYVE_PHD"/>
</dbReference>
<dbReference type="SUPFAM" id="SSF57903">
    <property type="entry name" value="FYVE/PHD zinc finger"/>
    <property type="match status" value="1"/>
</dbReference>
<feature type="non-terminal residue" evidence="1">
    <location>
        <position position="1"/>
    </location>
</feature>
<organism evidence="1">
    <name type="scientific">Arion vulgaris</name>
    <dbReference type="NCBI Taxonomy" id="1028688"/>
    <lineage>
        <taxon>Eukaryota</taxon>
        <taxon>Metazoa</taxon>
        <taxon>Spiralia</taxon>
        <taxon>Lophotrochozoa</taxon>
        <taxon>Mollusca</taxon>
        <taxon>Gastropoda</taxon>
        <taxon>Heterobranchia</taxon>
        <taxon>Euthyneura</taxon>
        <taxon>Panpulmonata</taxon>
        <taxon>Eupulmonata</taxon>
        <taxon>Stylommatophora</taxon>
        <taxon>Helicina</taxon>
        <taxon>Arionoidea</taxon>
        <taxon>Arionidae</taxon>
        <taxon>Arion</taxon>
    </lineage>
</organism>
<proteinExistence type="predicted"/>